<feature type="short sequence motif" description="GXSXG" evidence="4">
    <location>
        <begin position="126"/>
        <end position="130"/>
    </location>
</feature>
<comment type="caution">
    <text evidence="4">Lacks conserved residue(s) required for the propagation of feature annotation.</text>
</comment>
<dbReference type="Pfam" id="PF01734">
    <property type="entry name" value="Patatin"/>
    <property type="match status" value="1"/>
</dbReference>
<evidence type="ECO:0000259" key="6">
    <source>
        <dbReference type="PROSITE" id="PS51635"/>
    </source>
</evidence>
<dbReference type="AlphaFoldDB" id="A0A8H3EB98"/>
<feature type="active site" description="Nucleophile" evidence="4">
    <location>
        <position position="128"/>
    </location>
</feature>
<dbReference type="GO" id="GO:0016020">
    <property type="term" value="C:membrane"/>
    <property type="evidence" value="ECO:0007669"/>
    <property type="project" value="TreeGrafter"/>
</dbReference>
<dbReference type="GO" id="GO:0016042">
    <property type="term" value="P:lipid catabolic process"/>
    <property type="evidence" value="ECO:0007669"/>
    <property type="project" value="UniProtKB-UniRule"/>
</dbReference>
<evidence type="ECO:0000313" key="8">
    <source>
        <dbReference type="Proteomes" id="UP000663827"/>
    </source>
</evidence>
<dbReference type="Proteomes" id="UP000663827">
    <property type="component" value="Unassembled WGS sequence"/>
</dbReference>
<reference evidence="7" key="1">
    <citation type="submission" date="2021-01" db="EMBL/GenBank/DDBJ databases">
        <authorList>
            <person name="Kaushik A."/>
        </authorList>
    </citation>
    <scope>NUCLEOTIDE SEQUENCE</scope>
    <source>
        <strain evidence="7">AG5</strain>
    </source>
</reference>
<comment type="caution">
    <text evidence="7">The sequence shown here is derived from an EMBL/GenBank/DDBJ whole genome shotgun (WGS) entry which is preliminary data.</text>
</comment>
<dbReference type="InterPro" id="IPR002641">
    <property type="entry name" value="PNPLA_dom"/>
</dbReference>
<dbReference type="PANTHER" id="PTHR24185">
    <property type="entry name" value="CALCIUM-INDEPENDENT PHOSPHOLIPASE A2-GAMMA"/>
    <property type="match status" value="1"/>
</dbReference>
<feature type="short sequence motif" description="GXGXXG" evidence="4">
    <location>
        <begin position="86"/>
        <end position="91"/>
    </location>
</feature>
<name>A0A8H3EB98_9AGAM</name>
<feature type="domain" description="PNPLA" evidence="6">
    <location>
        <begin position="82"/>
        <end position="294"/>
    </location>
</feature>
<proteinExistence type="predicted"/>
<sequence length="453" mass="49805">MALVNAACMRSTTTIARHLNNKPLCRSVLLNQKCGGPFGMHGALTAKSLIHSHSKNLASALDLIPPVSPLDQDRAQRPARILSLDGGGVRGLSSVMILREFMTKLEKASGATKPIIPADFFDLIIGTSTGGILALLFGRLRMNVDEVLDMYQTLSKEVFHTGPAATAIHSCTTFLKDGVPSMYDESILERLIKQTIADKTKGGDPEALLLEDSSPDSCLTAVVTARSADATRPILMRSYTFSHDADPEKFKIWEAARATSAAPLFFRPIKAGGYEDPYIDGCLSGHCNPSWQAIQEAKRIWPKPSRKSKIGLFMSLGTGSPSKVPLRAPIHSFILGFVYLASNTVQIHEMAWREFKRKYEVSPYVRLSVDHDISKIRLDDPSRLDDIKVATLTYLEFARTSEKIQRCVELATGTKPSKLNPCNEPHEDEEDTVRSEGLSSDLESVGESVSFRK</sequence>
<evidence type="ECO:0000256" key="2">
    <source>
        <dbReference type="ARBA" id="ARBA00022963"/>
    </source>
</evidence>
<dbReference type="GO" id="GO:0047499">
    <property type="term" value="F:calcium-independent phospholipase A2 activity"/>
    <property type="evidence" value="ECO:0007669"/>
    <property type="project" value="TreeGrafter"/>
</dbReference>
<dbReference type="PROSITE" id="PS51635">
    <property type="entry name" value="PNPLA"/>
    <property type="match status" value="1"/>
</dbReference>
<evidence type="ECO:0000256" key="4">
    <source>
        <dbReference type="PROSITE-ProRule" id="PRU01161"/>
    </source>
</evidence>
<dbReference type="InterPro" id="IPR016035">
    <property type="entry name" value="Acyl_Trfase/lysoPLipase"/>
</dbReference>
<feature type="region of interest" description="Disordered" evidence="5">
    <location>
        <begin position="414"/>
        <end position="453"/>
    </location>
</feature>
<dbReference type="SUPFAM" id="SSF52151">
    <property type="entry name" value="FabD/lysophospholipase-like"/>
    <property type="match status" value="1"/>
</dbReference>
<gene>
    <name evidence="7" type="ORF">RDB_LOCUS180503</name>
</gene>
<evidence type="ECO:0000256" key="1">
    <source>
        <dbReference type="ARBA" id="ARBA00022801"/>
    </source>
</evidence>
<organism evidence="7 8">
    <name type="scientific">Rhizoctonia solani</name>
    <dbReference type="NCBI Taxonomy" id="456999"/>
    <lineage>
        <taxon>Eukaryota</taxon>
        <taxon>Fungi</taxon>
        <taxon>Dikarya</taxon>
        <taxon>Basidiomycota</taxon>
        <taxon>Agaricomycotina</taxon>
        <taxon>Agaricomycetes</taxon>
        <taxon>Cantharellales</taxon>
        <taxon>Ceratobasidiaceae</taxon>
        <taxon>Rhizoctonia</taxon>
    </lineage>
</organism>
<keyword evidence="2 4" id="KW-0442">Lipid degradation</keyword>
<feature type="active site" description="Proton acceptor" evidence="4">
    <location>
        <position position="280"/>
    </location>
</feature>
<evidence type="ECO:0000313" key="7">
    <source>
        <dbReference type="EMBL" id="CAE7228462.1"/>
    </source>
</evidence>
<dbReference type="EMBL" id="CAJNJQ010006448">
    <property type="protein sequence ID" value="CAE7228462.1"/>
    <property type="molecule type" value="Genomic_DNA"/>
</dbReference>
<dbReference type="GO" id="GO:0046486">
    <property type="term" value="P:glycerolipid metabolic process"/>
    <property type="evidence" value="ECO:0007669"/>
    <property type="project" value="UniProtKB-ARBA"/>
</dbReference>
<accession>A0A8H3EB98</accession>
<keyword evidence="3 4" id="KW-0443">Lipid metabolism</keyword>
<evidence type="ECO:0000256" key="3">
    <source>
        <dbReference type="ARBA" id="ARBA00023098"/>
    </source>
</evidence>
<keyword evidence="1 4" id="KW-0378">Hydrolase</keyword>
<protein>
    <recommendedName>
        <fullName evidence="6">PNPLA domain-containing protein</fullName>
    </recommendedName>
</protein>
<dbReference type="GO" id="GO:0019369">
    <property type="term" value="P:arachidonate metabolic process"/>
    <property type="evidence" value="ECO:0007669"/>
    <property type="project" value="TreeGrafter"/>
</dbReference>
<dbReference type="PANTHER" id="PTHR24185:SF1">
    <property type="entry name" value="CALCIUM-INDEPENDENT PHOSPHOLIPASE A2-GAMMA"/>
    <property type="match status" value="1"/>
</dbReference>
<evidence type="ECO:0000256" key="5">
    <source>
        <dbReference type="SAM" id="MobiDB-lite"/>
    </source>
</evidence>
<dbReference type="Gene3D" id="3.40.1090.10">
    <property type="entry name" value="Cytosolic phospholipase A2 catalytic domain"/>
    <property type="match status" value="1"/>
</dbReference>